<dbReference type="Gene3D" id="2.40.160.60">
    <property type="entry name" value="Outer membrane protein transport protein (OMPP1/FadL/TodX)"/>
    <property type="match status" value="1"/>
</dbReference>
<dbReference type="NCBIfam" id="NF033709">
    <property type="entry name" value="PorV_fam"/>
    <property type="match status" value="1"/>
</dbReference>
<accession>A0A1J1CCU4</accession>
<sequence length="315" mass="35162">MDGKMKRFLILLVSVFMMLQGNRLLAESNGGYAGAFMRLGLGARHLALGNSSVAAPVDAFSFYYNPALSAFHEKRMFTLSHRFMSLDRRFDFIGFASKIPPGAGFSLGWIHSGVGDIQGYNMIGEQTGTIDHNLNAIYFNFARVFAGKFAVGLTIKHMREDLNFGADSYNASGWGWDFGAAYRFNQKLTVAASLRDVGSKLTANTEKLFEFGGTTVFTFPKIWSVGATYLTPLPWLRVNYAFVGTEHENGQHLGLEATYRNILALRFGYNKDQLTFGAGMGFKLWKFFTTLDYAFVPSVVDEGASHVFSWQFYLN</sequence>
<protein>
    <recommendedName>
        <fullName evidence="1">DUF5723 domain-containing protein</fullName>
    </recommendedName>
</protein>
<gene>
    <name evidence="2" type="ORF">Cabys_2972</name>
</gene>
<dbReference type="SUPFAM" id="SSF56935">
    <property type="entry name" value="Porins"/>
    <property type="match status" value="1"/>
</dbReference>
<dbReference type="Proteomes" id="UP000183868">
    <property type="component" value="Chromosome"/>
</dbReference>
<name>A0A1J1CCU4_CALAY</name>
<organism evidence="2 3">
    <name type="scientific">Caldithrix abyssi DSM 13497</name>
    <dbReference type="NCBI Taxonomy" id="880073"/>
    <lineage>
        <taxon>Bacteria</taxon>
        <taxon>Pseudomonadati</taxon>
        <taxon>Calditrichota</taxon>
        <taxon>Calditrichia</taxon>
        <taxon>Calditrichales</taxon>
        <taxon>Calditrichaceae</taxon>
        <taxon>Caldithrix</taxon>
    </lineage>
</organism>
<evidence type="ECO:0000259" key="1">
    <source>
        <dbReference type="Pfam" id="PF18990"/>
    </source>
</evidence>
<dbReference type="KEGG" id="caby:Cabys_2972"/>
<feature type="domain" description="DUF5723" evidence="1">
    <location>
        <begin position="162"/>
        <end position="199"/>
    </location>
</feature>
<evidence type="ECO:0000313" key="3">
    <source>
        <dbReference type="Proteomes" id="UP000183868"/>
    </source>
</evidence>
<proteinExistence type="predicted"/>
<dbReference type="EMBL" id="CP018099">
    <property type="protein sequence ID" value="APF19720.1"/>
    <property type="molecule type" value="Genomic_DNA"/>
</dbReference>
<dbReference type="AlphaFoldDB" id="A0A1J1CCU4"/>
<dbReference type="InterPro" id="IPR043781">
    <property type="entry name" value="DUF5723"/>
</dbReference>
<dbReference type="Pfam" id="PF18990">
    <property type="entry name" value="DUF5723"/>
    <property type="match status" value="1"/>
</dbReference>
<reference evidence="2 3" key="1">
    <citation type="submission" date="2016-11" db="EMBL/GenBank/DDBJ databases">
        <title>Genomic analysis of Caldithrix abyssi and proposal of a novel bacterial phylum Caldithrichaeota.</title>
        <authorList>
            <person name="Kublanov I."/>
            <person name="Sigalova O."/>
            <person name="Gavrilov S."/>
            <person name="Lebedinsky A."/>
            <person name="Ivanova N."/>
            <person name="Daum C."/>
            <person name="Reddy T."/>
            <person name="Klenk H.P."/>
            <person name="Goker M."/>
            <person name="Reva O."/>
            <person name="Miroshnichenko M."/>
            <person name="Kyprides N."/>
            <person name="Woyke T."/>
            <person name="Gelfand M."/>
        </authorList>
    </citation>
    <scope>NUCLEOTIDE SEQUENCE [LARGE SCALE GENOMIC DNA]</scope>
    <source>
        <strain evidence="2 3">LF13</strain>
    </source>
</reference>
<evidence type="ECO:0000313" key="2">
    <source>
        <dbReference type="EMBL" id="APF19720.1"/>
    </source>
</evidence>